<reference evidence="1 2" key="1">
    <citation type="submission" date="2019-03" db="EMBL/GenBank/DDBJ databases">
        <title>Draft genome sequence data and analysis of a Fermenting Bacterium, Soehngenia longevitae strain 1933PT, isolated from petroleum reservoir in Azerbaijan.</title>
        <authorList>
            <person name="Grouzdev D.S."/>
            <person name="Bidzhieva S.K."/>
            <person name="Sokolova D.S."/>
            <person name="Tourova T.P."/>
            <person name="Poltaraus A.B."/>
            <person name="Nazina T.N."/>
        </authorList>
    </citation>
    <scope>NUCLEOTIDE SEQUENCE [LARGE SCALE GENOMIC DNA]</scope>
    <source>
        <strain evidence="1 2">1933P</strain>
    </source>
</reference>
<gene>
    <name evidence="1" type="ORF">E4100_05230</name>
</gene>
<protein>
    <submittedName>
        <fullName evidence="1">PqqD family protein</fullName>
    </submittedName>
</protein>
<dbReference type="RefSeq" id="WP_135270990.1">
    <property type="nucleotide sequence ID" value="NZ_SRIB01000006.1"/>
</dbReference>
<evidence type="ECO:0000313" key="1">
    <source>
        <dbReference type="EMBL" id="TFZ40217.1"/>
    </source>
</evidence>
<sequence length="121" mass="14513">MNKKNKTNNNYLDLIPKKSPKISIKNKEEGTVQLIVPRDSRFERIVRKVFFTPETYKIDLDEFGTFIWMKIDGEKTIYEIAELLKNEFGEKAEPLYDRLIKFMVILENNKFIFMTNKDRKQ</sequence>
<organism evidence="1 2">
    <name type="scientific">Soehngenia longivitae</name>
    <dbReference type="NCBI Taxonomy" id="2562294"/>
    <lineage>
        <taxon>Bacteria</taxon>
        <taxon>Bacillati</taxon>
        <taxon>Bacillota</taxon>
        <taxon>Tissierellia</taxon>
        <taxon>Tissierellales</taxon>
        <taxon>Tissierellaceae</taxon>
        <taxon>Soehngenia</taxon>
    </lineage>
</organism>
<dbReference type="Gene3D" id="1.10.10.1150">
    <property type="entry name" value="Coenzyme PQQ synthesis protein D (PqqD)"/>
    <property type="match status" value="1"/>
</dbReference>
<dbReference type="Pfam" id="PF05402">
    <property type="entry name" value="PqqD"/>
    <property type="match status" value="1"/>
</dbReference>
<dbReference type="InterPro" id="IPR008792">
    <property type="entry name" value="PQQD"/>
</dbReference>
<dbReference type="EMBL" id="SRIB01000006">
    <property type="protein sequence ID" value="TFZ40217.1"/>
    <property type="molecule type" value="Genomic_DNA"/>
</dbReference>
<dbReference type="InterPro" id="IPR041881">
    <property type="entry name" value="PqqD_sf"/>
</dbReference>
<dbReference type="AlphaFoldDB" id="A0A4Z0D3P9"/>
<comment type="caution">
    <text evidence="1">The sequence shown here is derived from an EMBL/GenBank/DDBJ whole genome shotgun (WGS) entry which is preliminary data.</text>
</comment>
<name>A0A4Z0D3P9_9FIRM</name>
<dbReference type="OrthoDB" id="308521at2"/>
<evidence type="ECO:0000313" key="2">
    <source>
        <dbReference type="Proteomes" id="UP000298381"/>
    </source>
</evidence>
<proteinExistence type="predicted"/>
<dbReference type="Proteomes" id="UP000298381">
    <property type="component" value="Unassembled WGS sequence"/>
</dbReference>
<keyword evidence="2" id="KW-1185">Reference proteome</keyword>
<accession>A0A4Z0D3P9</accession>